<dbReference type="OrthoDB" id="3529586at2759"/>
<sequence length="339" mass="40893">MSVMMAKAYYYLETHDFSAEFHIHFSNRSKYSEDEMLEKLMKIPGGLALHPQVIQRQLPTDTRINIRPRSDGREVVWVVGKNESRKDENWVLVAEKEMAKLEETPGFIMKRGKEMEKDRRWRLKQDEEEIASLRKQGESFDHVLERQREIHEREKEIRAMFKEINLARRQKANDRKARRLQERLRNQARRREMSDARVERKRRLRVRREERRKESLRVMRNKRKAREATRASFVARRNARKAELRAKSTSSTVNHYTKRTQMKARLEKSKRKVRLMQYKEPARDIAKRALSLRSLRSAAPTILRIERQKSLNQRRTTQKRGQRELVLGRKRTSPFWSTF</sequence>
<gene>
    <name evidence="1" type="ORF">sscle_01g004740</name>
</gene>
<proteinExistence type="predicted"/>
<protein>
    <submittedName>
        <fullName evidence="1">Uncharacterized protein</fullName>
    </submittedName>
</protein>
<accession>A0A1D9PSL8</accession>
<name>A0A1D9PSL8_SCLS1</name>
<dbReference type="Proteomes" id="UP000177798">
    <property type="component" value="Chromosome 1"/>
</dbReference>
<evidence type="ECO:0000313" key="2">
    <source>
        <dbReference type="Proteomes" id="UP000177798"/>
    </source>
</evidence>
<dbReference type="EMBL" id="CP017814">
    <property type="protein sequence ID" value="APA05704.1"/>
    <property type="molecule type" value="Genomic_DNA"/>
</dbReference>
<dbReference type="AlphaFoldDB" id="A0A1D9PSL8"/>
<organism evidence="1 2">
    <name type="scientific">Sclerotinia sclerotiorum (strain ATCC 18683 / 1980 / Ss-1)</name>
    <name type="common">White mold</name>
    <name type="synonym">Whetzelinia sclerotiorum</name>
    <dbReference type="NCBI Taxonomy" id="665079"/>
    <lineage>
        <taxon>Eukaryota</taxon>
        <taxon>Fungi</taxon>
        <taxon>Dikarya</taxon>
        <taxon>Ascomycota</taxon>
        <taxon>Pezizomycotina</taxon>
        <taxon>Leotiomycetes</taxon>
        <taxon>Helotiales</taxon>
        <taxon>Sclerotiniaceae</taxon>
        <taxon>Sclerotinia</taxon>
    </lineage>
</organism>
<dbReference type="VEuPathDB" id="FungiDB:sscle_01g004740"/>
<dbReference type="OMA" id="AEFHIHF"/>
<dbReference type="RefSeq" id="XP_001597766.1">
    <property type="nucleotide sequence ID" value="XM_001597716.1"/>
</dbReference>
<dbReference type="KEGG" id="ssl:SS1G_01962"/>
<reference evidence="2" key="1">
    <citation type="journal article" date="2017" name="Genome Biol. Evol.">
        <title>The complete genome sequence of the phytopathogenic fungus Sclerotinia sclerotiorum reveals insights into the genome architecture of broad host range pathogens.</title>
        <authorList>
            <person name="Derbyshire M."/>
            <person name="Denton-Giles M."/>
            <person name="Hegedus D."/>
            <person name="Seifbarghy S."/>
            <person name="Rollins J."/>
            <person name="van Kan J."/>
            <person name="Seidl M.F."/>
            <person name="Faino L."/>
            <person name="Mbengue M."/>
            <person name="Navaud O."/>
            <person name="Raffaele S."/>
            <person name="Hammond-Kosack K."/>
            <person name="Heard S."/>
            <person name="Oliver R."/>
        </authorList>
    </citation>
    <scope>NUCLEOTIDE SEQUENCE [LARGE SCALE GENOMIC DNA]</scope>
    <source>
        <strain evidence="2">ATCC 18683 / 1980 / Ss-1</strain>
    </source>
</reference>
<evidence type="ECO:0000313" key="1">
    <source>
        <dbReference type="EMBL" id="APA05704.1"/>
    </source>
</evidence>